<dbReference type="InterPro" id="IPR005334">
    <property type="entry name" value="Tctex-1-like"/>
</dbReference>
<reference evidence="2 3" key="1">
    <citation type="submission" date="2009-12" db="EMBL/GenBank/DDBJ databases">
        <title>The Genome Sequence of Anolis carolinensis (Green Anole Lizard).</title>
        <authorList>
            <consortium name="The Genome Sequencing Platform"/>
            <person name="Di Palma F."/>
            <person name="Alfoldi J."/>
            <person name="Heiman D."/>
            <person name="Young S."/>
            <person name="Grabherr M."/>
            <person name="Johnson J."/>
            <person name="Lander E.S."/>
            <person name="Lindblad-Toh K."/>
        </authorList>
    </citation>
    <scope>NUCLEOTIDE SEQUENCE [LARGE SCALE GENOMIC DNA]</scope>
    <source>
        <strain evidence="2 3">JBL SC #1</strain>
    </source>
</reference>
<dbReference type="OrthoDB" id="10248487at2759"/>
<comment type="similarity">
    <text evidence="1">Belongs to the dynein light chain Tctex-type family.</text>
</comment>
<dbReference type="GO" id="GO:0005868">
    <property type="term" value="C:cytoplasmic dynein complex"/>
    <property type="evidence" value="ECO:0000318"/>
    <property type="project" value="GO_Central"/>
</dbReference>
<accession>G1KB55</accession>
<dbReference type="AlphaFoldDB" id="G1KB55"/>
<reference evidence="2" key="2">
    <citation type="submission" date="2025-08" db="UniProtKB">
        <authorList>
            <consortium name="Ensembl"/>
        </authorList>
    </citation>
    <scope>IDENTIFICATION</scope>
</reference>
<dbReference type="GO" id="GO:0005737">
    <property type="term" value="C:cytoplasm"/>
    <property type="evidence" value="ECO:0000318"/>
    <property type="project" value="GO_Central"/>
</dbReference>
<dbReference type="InParanoid" id="G1KB55"/>
<dbReference type="PANTHER" id="PTHR21255:SF27">
    <property type="entry name" value="DYNEIN LIGHT CHAIN TCTEX-TYPE PROTEIN 2"/>
    <property type="match status" value="1"/>
</dbReference>
<gene>
    <name evidence="2" type="primary">DYNLT2</name>
</gene>
<dbReference type="Pfam" id="PF03645">
    <property type="entry name" value="Tctex-1"/>
    <property type="match status" value="1"/>
</dbReference>
<dbReference type="GeneID" id="100552052"/>
<dbReference type="GeneTree" id="ENSGT00940000160069"/>
<dbReference type="Proteomes" id="UP000001646">
    <property type="component" value="Chromosome 1"/>
</dbReference>
<evidence type="ECO:0000256" key="1">
    <source>
        <dbReference type="ARBA" id="ARBA00005361"/>
    </source>
</evidence>
<dbReference type="CDD" id="cd21460">
    <property type="entry name" value="DLC-like_TCTEX1D3"/>
    <property type="match status" value="1"/>
</dbReference>
<dbReference type="STRING" id="28377.ENSACAP00000002685"/>
<dbReference type="InterPro" id="IPR038586">
    <property type="entry name" value="Tctex-1-like_sf"/>
</dbReference>
<keyword evidence="3" id="KW-1185">Reference proteome</keyword>
<dbReference type="Ensembl" id="ENSACAT00000002752.3">
    <property type="protein sequence ID" value="ENSACAP00000002685.3"/>
    <property type="gene ID" value="ENSACAG00000002791.3"/>
</dbReference>
<sequence>MNALTSFPSGYLDDVTRGRGVLLPPLLRRPLVGSSFYASALPSQGFKMDKLKKAAGPLSGARKHSIFDKDAAFRAARRRTSSHDVTGSEPGDEESITDFTRNELLALKTSFARPKYANTYRMEPYRKCEAHVARKKVEEILKNKLKDFKYQGSNGASTCTELTGEILAAVKELDFDRYKYIVQVFIVEKTGQSIHIASRWVWDVARDTWIQGQYETEDYIAVALIIACYYE</sequence>
<dbReference type="PANTHER" id="PTHR21255">
    <property type="entry name" value="T-COMPLEX-ASSOCIATED-TESTIS-EXPRESSED 1/ DYNEIN LIGHT CHAIN"/>
    <property type="match status" value="1"/>
</dbReference>
<dbReference type="HOGENOM" id="CLU_097204_4_2_1"/>
<dbReference type="Gene3D" id="3.30.1140.40">
    <property type="entry name" value="Tctex-1"/>
    <property type="match status" value="1"/>
</dbReference>
<proteinExistence type="inferred from homology"/>
<reference evidence="2" key="3">
    <citation type="submission" date="2025-09" db="UniProtKB">
        <authorList>
            <consortium name="Ensembl"/>
        </authorList>
    </citation>
    <scope>IDENTIFICATION</scope>
</reference>
<evidence type="ECO:0000313" key="3">
    <source>
        <dbReference type="Proteomes" id="UP000001646"/>
    </source>
</evidence>
<evidence type="ECO:0000313" key="2">
    <source>
        <dbReference type="Ensembl" id="ENSACAP00000002685.3"/>
    </source>
</evidence>
<dbReference type="eggNOG" id="KOG4108">
    <property type="taxonomic scope" value="Eukaryota"/>
</dbReference>
<dbReference type="Bgee" id="ENSACAG00000002791">
    <property type="expression patterns" value="Expressed in adrenal gland and 11 other cell types or tissues"/>
</dbReference>
<dbReference type="CTD" id="6991"/>
<organism evidence="2 3">
    <name type="scientific">Anolis carolinensis</name>
    <name type="common">Green anole</name>
    <name type="synonym">American chameleon</name>
    <dbReference type="NCBI Taxonomy" id="28377"/>
    <lineage>
        <taxon>Eukaryota</taxon>
        <taxon>Metazoa</taxon>
        <taxon>Chordata</taxon>
        <taxon>Craniata</taxon>
        <taxon>Vertebrata</taxon>
        <taxon>Euteleostomi</taxon>
        <taxon>Lepidosauria</taxon>
        <taxon>Squamata</taxon>
        <taxon>Bifurcata</taxon>
        <taxon>Unidentata</taxon>
        <taxon>Episquamata</taxon>
        <taxon>Toxicofera</taxon>
        <taxon>Iguania</taxon>
        <taxon>Dactyloidae</taxon>
        <taxon>Anolis</taxon>
    </lineage>
</organism>
<protein>
    <submittedName>
        <fullName evidence="2">Dynein light chain Tctex-type 2</fullName>
    </submittedName>
</protein>
<name>G1KB55_ANOCA</name>
<dbReference type="KEGG" id="acs:100552052"/>
<dbReference type="GO" id="GO:0045505">
    <property type="term" value="F:dynein intermediate chain binding"/>
    <property type="evidence" value="ECO:0000318"/>
    <property type="project" value="GO_Central"/>
</dbReference>
<dbReference type="GO" id="GO:0007018">
    <property type="term" value="P:microtubule-based movement"/>
    <property type="evidence" value="ECO:0000318"/>
    <property type="project" value="GO_Central"/>
</dbReference>